<protein>
    <recommendedName>
        <fullName evidence="5">Solute-binding protein family 3/N-terminal domain-containing protein</fullName>
    </recommendedName>
</protein>
<feature type="chain" id="PRO_5037252479" description="Solute-binding protein family 3/N-terminal domain-containing protein" evidence="2">
    <location>
        <begin position="25"/>
        <end position="249"/>
    </location>
</feature>
<dbReference type="RefSeq" id="WP_206574070.1">
    <property type="nucleotide sequence ID" value="NZ_JAFKCV010000006.1"/>
</dbReference>
<evidence type="ECO:0000313" key="4">
    <source>
        <dbReference type="Proteomes" id="UP000664654"/>
    </source>
</evidence>
<dbReference type="Proteomes" id="UP000664654">
    <property type="component" value="Unassembled WGS sequence"/>
</dbReference>
<reference evidence="3" key="1">
    <citation type="submission" date="2021-03" db="EMBL/GenBank/DDBJ databases">
        <title>novel species isolated from a fishpond in China.</title>
        <authorList>
            <person name="Lu H."/>
            <person name="Cai Z."/>
        </authorList>
    </citation>
    <scope>NUCLEOTIDE SEQUENCE</scope>
    <source>
        <strain evidence="3">JCM 30855</strain>
    </source>
</reference>
<feature type="region of interest" description="Disordered" evidence="1">
    <location>
        <begin position="230"/>
        <end position="249"/>
    </location>
</feature>
<evidence type="ECO:0000256" key="1">
    <source>
        <dbReference type="SAM" id="MobiDB-lite"/>
    </source>
</evidence>
<dbReference type="SUPFAM" id="SSF53850">
    <property type="entry name" value="Periplasmic binding protein-like II"/>
    <property type="match status" value="1"/>
</dbReference>
<feature type="signal peptide" evidence="2">
    <location>
        <begin position="1"/>
        <end position="24"/>
    </location>
</feature>
<keyword evidence="2" id="KW-0732">Signal</keyword>
<evidence type="ECO:0008006" key="5">
    <source>
        <dbReference type="Google" id="ProtNLM"/>
    </source>
</evidence>
<accession>A0A939DQA6</accession>
<gene>
    <name evidence="3" type="ORF">J0A66_12030</name>
</gene>
<name>A0A939DQA6_9ALTE</name>
<keyword evidence="4" id="KW-1185">Reference proteome</keyword>
<comment type="caution">
    <text evidence="3">The sequence shown here is derived from an EMBL/GenBank/DDBJ whole genome shotgun (WGS) entry which is preliminary data.</text>
</comment>
<evidence type="ECO:0000256" key="2">
    <source>
        <dbReference type="SAM" id="SignalP"/>
    </source>
</evidence>
<sequence length="249" mass="27709">MSIVCLRCRPVIWLATLLSIPAMSQGWDKPPLLFSHVEHPQIELIKPLLKQAYNSLQIPIEFVAIPPERELRAVERGEVDGITARTGFIESGLSHTFRVPVSLLDVNIYLICRIGVVCDPQMLNEPLVSVAVPSGDSIARLILKDRKALALELTSNDQLIELTGLGRIDFALFAVVASREELLADYRVQVAQPKILQTGVYHYLNERHRHLIPAVEPALQKALRDASLIGSAGTTQDPSPDSWRYEPAR</sequence>
<dbReference type="AlphaFoldDB" id="A0A939DQA6"/>
<proteinExistence type="predicted"/>
<evidence type="ECO:0000313" key="3">
    <source>
        <dbReference type="EMBL" id="MBN7825956.1"/>
    </source>
</evidence>
<dbReference type="EMBL" id="JAFKCV010000006">
    <property type="protein sequence ID" value="MBN7825956.1"/>
    <property type="molecule type" value="Genomic_DNA"/>
</dbReference>
<organism evidence="3 4">
    <name type="scientific">Bowmanella dokdonensis</name>
    <dbReference type="NCBI Taxonomy" id="751969"/>
    <lineage>
        <taxon>Bacteria</taxon>
        <taxon>Pseudomonadati</taxon>
        <taxon>Pseudomonadota</taxon>
        <taxon>Gammaproteobacteria</taxon>
        <taxon>Alteromonadales</taxon>
        <taxon>Alteromonadaceae</taxon>
        <taxon>Bowmanella</taxon>
    </lineage>
</organism>